<dbReference type="Gene3D" id="1.10.287.1060">
    <property type="entry name" value="ESAT-6-like"/>
    <property type="match status" value="1"/>
</dbReference>
<sequence>MGDRIQLNYAQLEESSQELHRREQQIESMLADLEKMLDAMDWEGEDRGAYQAHKAEWNTAMDNLNEILVMISKAVDNAKERYRETEMRNASSWG</sequence>
<reference evidence="3" key="1">
    <citation type="submission" date="2021-02" db="EMBL/GenBank/DDBJ databases">
        <title>Natronoglycomyces albus gen. nov., sp. nov, a haloalkaliphilic actinobacterium from a soda solonchak soil.</title>
        <authorList>
            <person name="Sorokin D.Y."/>
            <person name="Khijniak T.V."/>
            <person name="Zakharycheva A.P."/>
            <person name="Boueva O.V."/>
            <person name="Ariskina E.V."/>
            <person name="Hahnke R.L."/>
            <person name="Bunk B."/>
            <person name="Sproer C."/>
            <person name="Schumann P."/>
            <person name="Evtushenko L.I."/>
            <person name="Kublanov I.V."/>
        </authorList>
    </citation>
    <scope>NUCLEOTIDE SEQUENCE</scope>
    <source>
        <strain evidence="3">DSM 106290</strain>
    </source>
</reference>
<feature type="coiled-coil region" evidence="2">
    <location>
        <begin position="9"/>
        <end position="36"/>
    </location>
</feature>
<accession>A0A895XS37</accession>
<dbReference type="Pfam" id="PF06013">
    <property type="entry name" value="WXG100"/>
    <property type="match status" value="1"/>
</dbReference>
<evidence type="ECO:0000256" key="2">
    <source>
        <dbReference type="SAM" id="Coils"/>
    </source>
</evidence>
<gene>
    <name evidence="3" type="ORF">JQS30_03570</name>
</gene>
<dbReference type="KEGG" id="nav:JQS30_03570"/>
<keyword evidence="4" id="KW-1185">Reference proteome</keyword>
<dbReference type="InterPro" id="IPR010310">
    <property type="entry name" value="T7SS_ESAT-6-like"/>
</dbReference>
<dbReference type="SUPFAM" id="SSF140453">
    <property type="entry name" value="EsxAB dimer-like"/>
    <property type="match status" value="1"/>
</dbReference>
<dbReference type="InterPro" id="IPR036689">
    <property type="entry name" value="ESAT-6-like_sf"/>
</dbReference>
<proteinExistence type="inferred from homology"/>
<dbReference type="EMBL" id="CP070496">
    <property type="protein sequence ID" value="QSB06015.1"/>
    <property type="molecule type" value="Genomic_DNA"/>
</dbReference>
<evidence type="ECO:0000313" key="4">
    <source>
        <dbReference type="Proteomes" id="UP000662939"/>
    </source>
</evidence>
<comment type="similarity">
    <text evidence="1">Belongs to the WXG100 family.</text>
</comment>
<keyword evidence="2" id="KW-0175">Coiled coil</keyword>
<dbReference type="Proteomes" id="UP000662939">
    <property type="component" value="Chromosome"/>
</dbReference>
<evidence type="ECO:0000313" key="3">
    <source>
        <dbReference type="EMBL" id="QSB06015.1"/>
    </source>
</evidence>
<dbReference type="NCBIfam" id="TIGR03930">
    <property type="entry name" value="WXG100_ESAT6"/>
    <property type="match status" value="1"/>
</dbReference>
<protein>
    <recommendedName>
        <fullName evidence="1">ESAT-6-like protein</fullName>
    </recommendedName>
</protein>
<name>A0A895XS37_9ACTN</name>
<organism evidence="3 4">
    <name type="scientific">Natronoglycomyces albus</name>
    <dbReference type="NCBI Taxonomy" id="2811108"/>
    <lineage>
        <taxon>Bacteria</taxon>
        <taxon>Bacillati</taxon>
        <taxon>Actinomycetota</taxon>
        <taxon>Actinomycetes</taxon>
        <taxon>Glycomycetales</taxon>
        <taxon>Glycomycetaceae</taxon>
        <taxon>Natronoglycomyces</taxon>
    </lineage>
</organism>
<evidence type="ECO:0000256" key="1">
    <source>
        <dbReference type="RuleBase" id="RU362001"/>
    </source>
</evidence>
<dbReference type="AlphaFoldDB" id="A0A895XS37"/>
<dbReference type="RefSeq" id="WP_213172026.1">
    <property type="nucleotide sequence ID" value="NZ_CP070496.1"/>
</dbReference>